<keyword evidence="9" id="KW-1185">Reference proteome</keyword>
<dbReference type="EC" id="2.7.7.6" evidence="1"/>
<dbReference type="SUPFAM" id="SSF64484">
    <property type="entry name" value="beta and beta-prime subunits of DNA dependent RNA-polymerase"/>
    <property type="match status" value="1"/>
</dbReference>
<accession>A0AAD9U2A5</accession>
<evidence type="ECO:0000256" key="1">
    <source>
        <dbReference type="ARBA" id="ARBA00012418"/>
    </source>
</evidence>
<evidence type="ECO:0000313" key="9">
    <source>
        <dbReference type="Proteomes" id="UP001280121"/>
    </source>
</evidence>
<dbReference type="EMBL" id="JANJYI010000006">
    <property type="protein sequence ID" value="KAK2646348.1"/>
    <property type="molecule type" value="Genomic_DNA"/>
</dbReference>
<name>A0AAD9U2A5_9ROSI</name>
<evidence type="ECO:0000256" key="7">
    <source>
        <dbReference type="SAM" id="Phobius"/>
    </source>
</evidence>
<feature type="transmembrane region" description="Helical" evidence="7">
    <location>
        <begin position="37"/>
        <end position="55"/>
    </location>
</feature>
<dbReference type="InterPro" id="IPR037033">
    <property type="entry name" value="DNA-dir_RNAP_su2_hyb_sf"/>
</dbReference>
<reference evidence="8" key="1">
    <citation type="journal article" date="2023" name="Plant J.">
        <title>Genome sequences and population genomics provide insights into the demographic history, inbreeding, and mutation load of two 'living fossil' tree species of Dipteronia.</title>
        <authorList>
            <person name="Feng Y."/>
            <person name="Comes H.P."/>
            <person name="Chen J."/>
            <person name="Zhu S."/>
            <person name="Lu R."/>
            <person name="Zhang X."/>
            <person name="Li P."/>
            <person name="Qiu J."/>
            <person name="Olsen K.M."/>
            <person name="Qiu Y."/>
        </authorList>
    </citation>
    <scope>NUCLEOTIDE SEQUENCE</scope>
    <source>
        <strain evidence="8">KIB01</strain>
    </source>
</reference>
<keyword evidence="3" id="KW-0808">Transferase</keyword>
<evidence type="ECO:0000256" key="6">
    <source>
        <dbReference type="SAM" id="MobiDB-lite"/>
    </source>
</evidence>
<evidence type="ECO:0000256" key="4">
    <source>
        <dbReference type="ARBA" id="ARBA00022695"/>
    </source>
</evidence>
<feature type="region of interest" description="Disordered" evidence="6">
    <location>
        <begin position="1"/>
        <end position="29"/>
    </location>
</feature>
<proteinExistence type="predicted"/>
<dbReference type="Proteomes" id="UP001280121">
    <property type="component" value="Unassembled WGS sequence"/>
</dbReference>
<comment type="caution">
    <text evidence="8">The sequence shown here is derived from an EMBL/GenBank/DDBJ whole genome shotgun (WGS) entry which is preliminary data.</text>
</comment>
<sequence length="88" mass="10196">MDRSPPIHGHSNGHYALVTQQPLRGRSNQGGNELKKWTFGLFMALVLFIFYKRCLRTKSDHIRARQEVPATKIIGVTIRKPKDDLKYF</sequence>
<feature type="compositionally biased region" description="Polar residues" evidence="6">
    <location>
        <begin position="18"/>
        <end position="29"/>
    </location>
</feature>
<evidence type="ECO:0000256" key="3">
    <source>
        <dbReference type="ARBA" id="ARBA00022679"/>
    </source>
</evidence>
<keyword evidence="5" id="KW-0804">Transcription</keyword>
<dbReference type="GO" id="GO:0003899">
    <property type="term" value="F:DNA-directed RNA polymerase activity"/>
    <property type="evidence" value="ECO:0007669"/>
    <property type="project" value="UniProtKB-EC"/>
</dbReference>
<dbReference type="GO" id="GO:0006351">
    <property type="term" value="P:DNA-templated transcription"/>
    <property type="evidence" value="ECO:0007669"/>
    <property type="project" value="InterPro"/>
</dbReference>
<organism evidence="8 9">
    <name type="scientific">Dipteronia dyeriana</name>
    <dbReference type="NCBI Taxonomy" id="168575"/>
    <lineage>
        <taxon>Eukaryota</taxon>
        <taxon>Viridiplantae</taxon>
        <taxon>Streptophyta</taxon>
        <taxon>Embryophyta</taxon>
        <taxon>Tracheophyta</taxon>
        <taxon>Spermatophyta</taxon>
        <taxon>Magnoliopsida</taxon>
        <taxon>eudicotyledons</taxon>
        <taxon>Gunneridae</taxon>
        <taxon>Pentapetalae</taxon>
        <taxon>rosids</taxon>
        <taxon>malvids</taxon>
        <taxon>Sapindales</taxon>
        <taxon>Sapindaceae</taxon>
        <taxon>Hippocastanoideae</taxon>
        <taxon>Acereae</taxon>
        <taxon>Dipteronia</taxon>
    </lineage>
</organism>
<gene>
    <name evidence="8" type="ORF">Ddye_021543</name>
</gene>
<protein>
    <recommendedName>
        <fullName evidence="1">DNA-directed RNA polymerase</fullName>
        <ecNumber evidence="1">2.7.7.6</ecNumber>
    </recommendedName>
</protein>
<evidence type="ECO:0000256" key="2">
    <source>
        <dbReference type="ARBA" id="ARBA00022478"/>
    </source>
</evidence>
<keyword evidence="7" id="KW-1133">Transmembrane helix</keyword>
<keyword evidence="2" id="KW-0240">DNA-directed RNA polymerase</keyword>
<dbReference type="AlphaFoldDB" id="A0AAD9U2A5"/>
<keyword evidence="4" id="KW-0548">Nucleotidyltransferase</keyword>
<keyword evidence="7" id="KW-0812">Transmembrane</keyword>
<dbReference type="GO" id="GO:0003677">
    <property type="term" value="F:DNA binding"/>
    <property type="evidence" value="ECO:0007669"/>
    <property type="project" value="InterPro"/>
</dbReference>
<evidence type="ECO:0000256" key="5">
    <source>
        <dbReference type="ARBA" id="ARBA00023163"/>
    </source>
</evidence>
<dbReference type="GO" id="GO:0000428">
    <property type="term" value="C:DNA-directed RNA polymerase complex"/>
    <property type="evidence" value="ECO:0007669"/>
    <property type="project" value="UniProtKB-KW"/>
</dbReference>
<evidence type="ECO:0000313" key="8">
    <source>
        <dbReference type="EMBL" id="KAK2646348.1"/>
    </source>
</evidence>
<dbReference type="Gene3D" id="2.40.270.10">
    <property type="entry name" value="DNA-directed RNA polymerase, subunit 2, domain 6"/>
    <property type="match status" value="1"/>
</dbReference>
<keyword evidence="7" id="KW-0472">Membrane</keyword>